<evidence type="ECO:0000313" key="1">
    <source>
        <dbReference type="EMBL" id="EFA01989.1"/>
    </source>
</evidence>
<name>D2A2X4_TRICA</name>
<dbReference type="Proteomes" id="UP000007266">
    <property type="component" value="Linkage group 4"/>
</dbReference>
<accession>D2A2X4</accession>
<gene>
    <name evidence="1" type="primary">GLEAN_07610</name>
    <name evidence="1" type="ORF">TcasGA2_TC007610</name>
</gene>
<reference evidence="1 2" key="1">
    <citation type="journal article" date="2008" name="Nature">
        <title>The genome of the model beetle and pest Tribolium castaneum.</title>
        <authorList>
            <consortium name="Tribolium Genome Sequencing Consortium"/>
            <person name="Richards S."/>
            <person name="Gibbs R.A."/>
            <person name="Weinstock G.M."/>
            <person name="Brown S.J."/>
            <person name="Denell R."/>
            <person name="Beeman R.W."/>
            <person name="Gibbs R."/>
            <person name="Beeman R.W."/>
            <person name="Brown S.J."/>
            <person name="Bucher G."/>
            <person name="Friedrich M."/>
            <person name="Grimmelikhuijzen C.J."/>
            <person name="Klingler M."/>
            <person name="Lorenzen M."/>
            <person name="Richards S."/>
            <person name="Roth S."/>
            <person name="Schroder R."/>
            <person name="Tautz D."/>
            <person name="Zdobnov E.M."/>
            <person name="Muzny D."/>
            <person name="Gibbs R.A."/>
            <person name="Weinstock G.M."/>
            <person name="Attaway T."/>
            <person name="Bell S."/>
            <person name="Buhay C.J."/>
            <person name="Chandrabose M.N."/>
            <person name="Chavez D."/>
            <person name="Clerk-Blankenburg K.P."/>
            <person name="Cree A."/>
            <person name="Dao M."/>
            <person name="Davis C."/>
            <person name="Chacko J."/>
            <person name="Dinh H."/>
            <person name="Dugan-Rocha S."/>
            <person name="Fowler G."/>
            <person name="Garner T.T."/>
            <person name="Garnes J."/>
            <person name="Gnirke A."/>
            <person name="Hawes A."/>
            <person name="Hernandez J."/>
            <person name="Hines S."/>
            <person name="Holder M."/>
            <person name="Hume J."/>
            <person name="Jhangiani S.N."/>
            <person name="Joshi V."/>
            <person name="Khan Z.M."/>
            <person name="Jackson L."/>
            <person name="Kovar C."/>
            <person name="Kowis A."/>
            <person name="Lee S."/>
            <person name="Lewis L.R."/>
            <person name="Margolis J."/>
            <person name="Morgan M."/>
            <person name="Nazareth L.V."/>
            <person name="Nguyen N."/>
            <person name="Okwuonu G."/>
            <person name="Parker D."/>
            <person name="Richards S."/>
            <person name="Ruiz S.J."/>
            <person name="Santibanez J."/>
            <person name="Savard J."/>
            <person name="Scherer S.E."/>
            <person name="Schneider B."/>
            <person name="Sodergren E."/>
            <person name="Tautz D."/>
            <person name="Vattahil S."/>
            <person name="Villasana D."/>
            <person name="White C.S."/>
            <person name="Wright R."/>
            <person name="Park Y."/>
            <person name="Beeman R.W."/>
            <person name="Lord J."/>
            <person name="Oppert B."/>
            <person name="Lorenzen M."/>
            <person name="Brown S."/>
            <person name="Wang L."/>
            <person name="Savard J."/>
            <person name="Tautz D."/>
            <person name="Richards S."/>
            <person name="Weinstock G."/>
            <person name="Gibbs R.A."/>
            <person name="Liu Y."/>
            <person name="Worley K."/>
            <person name="Weinstock G."/>
            <person name="Elsik C.G."/>
            <person name="Reese J.T."/>
            <person name="Elhaik E."/>
            <person name="Landan G."/>
            <person name="Graur D."/>
            <person name="Arensburger P."/>
            <person name="Atkinson P."/>
            <person name="Beeman R.W."/>
            <person name="Beidler J."/>
            <person name="Brown S.J."/>
            <person name="Demuth J.P."/>
            <person name="Drury D.W."/>
            <person name="Du Y.Z."/>
            <person name="Fujiwara H."/>
            <person name="Lorenzen M."/>
            <person name="Maselli V."/>
            <person name="Osanai M."/>
            <person name="Park Y."/>
            <person name="Robertson H.M."/>
            <person name="Tu Z."/>
            <person name="Wang J.J."/>
            <person name="Wang S."/>
            <person name="Richards S."/>
            <person name="Song H."/>
            <person name="Zhang L."/>
            <person name="Sodergren E."/>
            <person name="Werner D."/>
            <person name="Stanke M."/>
            <person name="Morgenstern B."/>
            <person name="Solovyev V."/>
            <person name="Kosarev P."/>
            <person name="Brown G."/>
            <person name="Chen H.C."/>
            <person name="Ermolaeva O."/>
            <person name="Hlavina W."/>
            <person name="Kapustin Y."/>
            <person name="Kiryutin B."/>
            <person name="Kitts P."/>
            <person name="Maglott D."/>
            <person name="Pruitt K."/>
            <person name="Sapojnikov V."/>
            <person name="Souvorov A."/>
            <person name="Mackey A.J."/>
            <person name="Waterhouse R.M."/>
            <person name="Wyder S."/>
            <person name="Zdobnov E.M."/>
            <person name="Zdobnov E.M."/>
            <person name="Wyder S."/>
            <person name="Kriventseva E.V."/>
            <person name="Kadowaki T."/>
            <person name="Bork P."/>
            <person name="Aranda M."/>
            <person name="Bao R."/>
            <person name="Beermann A."/>
            <person name="Berns N."/>
            <person name="Bolognesi R."/>
            <person name="Bonneton F."/>
            <person name="Bopp D."/>
            <person name="Brown S.J."/>
            <person name="Bucher G."/>
            <person name="Butts T."/>
            <person name="Chaumot A."/>
            <person name="Denell R.E."/>
            <person name="Ferrier D.E."/>
            <person name="Friedrich M."/>
            <person name="Gordon C.M."/>
            <person name="Jindra M."/>
            <person name="Klingler M."/>
            <person name="Lan Q."/>
            <person name="Lattorff H.M."/>
            <person name="Laudet V."/>
            <person name="von Levetsow C."/>
            <person name="Liu Z."/>
            <person name="Lutz R."/>
            <person name="Lynch J.A."/>
            <person name="da Fonseca R.N."/>
            <person name="Posnien N."/>
            <person name="Reuter R."/>
            <person name="Roth S."/>
            <person name="Savard J."/>
            <person name="Schinko J.B."/>
            <person name="Schmitt C."/>
            <person name="Schoppmeier M."/>
            <person name="Schroder R."/>
            <person name="Shippy T.D."/>
            <person name="Simonnet F."/>
            <person name="Marques-Souza H."/>
            <person name="Tautz D."/>
            <person name="Tomoyasu Y."/>
            <person name="Trauner J."/>
            <person name="Van der Zee M."/>
            <person name="Vervoort M."/>
            <person name="Wittkopp N."/>
            <person name="Wimmer E.A."/>
            <person name="Yang X."/>
            <person name="Jones A.K."/>
            <person name="Sattelle D.B."/>
            <person name="Ebert P.R."/>
            <person name="Nelson D."/>
            <person name="Scott J.G."/>
            <person name="Beeman R.W."/>
            <person name="Muthukrishnan S."/>
            <person name="Kramer K.J."/>
            <person name="Arakane Y."/>
            <person name="Beeman R.W."/>
            <person name="Zhu Q."/>
            <person name="Hogenkamp D."/>
            <person name="Dixit R."/>
            <person name="Oppert B."/>
            <person name="Jiang H."/>
            <person name="Zou Z."/>
            <person name="Marshall J."/>
            <person name="Elpidina E."/>
            <person name="Vinokurov K."/>
            <person name="Oppert C."/>
            <person name="Zou Z."/>
            <person name="Evans J."/>
            <person name="Lu Z."/>
            <person name="Zhao P."/>
            <person name="Sumathipala N."/>
            <person name="Altincicek B."/>
            <person name="Vilcinskas A."/>
            <person name="Williams M."/>
            <person name="Hultmark D."/>
            <person name="Hetru C."/>
            <person name="Jiang H."/>
            <person name="Grimmelikhuijzen C.J."/>
            <person name="Hauser F."/>
            <person name="Cazzamali G."/>
            <person name="Williamson M."/>
            <person name="Park Y."/>
            <person name="Li B."/>
            <person name="Tanaka Y."/>
            <person name="Predel R."/>
            <person name="Neupert S."/>
            <person name="Schachtner J."/>
            <person name="Verleyen P."/>
            <person name="Raible F."/>
            <person name="Bork P."/>
            <person name="Friedrich M."/>
            <person name="Walden K.K."/>
            <person name="Robertson H.M."/>
            <person name="Angeli S."/>
            <person name="Foret S."/>
            <person name="Bucher G."/>
            <person name="Schuetz S."/>
            <person name="Maleszka R."/>
            <person name="Wimmer E.A."/>
            <person name="Beeman R.W."/>
            <person name="Lorenzen M."/>
            <person name="Tomoyasu Y."/>
            <person name="Miller S.C."/>
            <person name="Grossmann D."/>
            <person name="Bucher G."/>
        </authorList>
    </citation>
    <scope>NUCLEOTIDE SEQUENCE [LARGE SCALE GENOMIC DNA]</scope>
    <source>
        <strain evidence="1 2">Georgia GA2</strain>
    </source>
</reference>
<keyword evidence="2" id="KW-1185">Reference proteome</keyword>
<organism evidence="1 2">
    <name type="scientific">Tribolium castaneum</name>
    <name type="common">Red flour beetle</name>
    <dbReference type="NCBI Taxonomy" id="7070"/>
    <lineage>
        <taxon>Eukaryota</taxon>
        <taxon>Metazoa</taxon>
        <taxon>Ecdysozoa</taxon>
        <taxon>Arthropoda</taxon>
        <taxon>Hexapoda</taxon>
        <taxon>Insecta</taxon>
        <taxon>Pterygota</taxon>
        <taxon>Neoptera</taxon>
        <taxon>Endopterygota</taxon>
        <taxon>Coleoptera</taxon>
        <taxon>Polyphaga</taxon>
        <taxon>Cucujiformia</taxon>
        <taxon>Tenebrionidae</taxon>
        <taxon>Tenebrionidae incertae sedis</taxon>
        <taxon>Tribolium</taxon>
    </lineage>
</organism>
<dbReference type="AlphaFoldDB" id="D2A2X4"/>
<dbReference type="EMBL" id="KQ971338">
    <property type="protein sequence ID" value="EFA01989.1"/>
    <property type="molecule type" value="Genomic_DNA"/>
</dbReference>
<evidence type="ECO:0000313" key="2">
    <source>
        <dbReference type="Proteomes" id="UP000007266"/>
    </source>
</evidence>
<reference evidence="1 2" key="2">
    <citation type="journal article" date="2010" name="Nucleic Acids Res.">
        <title>BeetleBase in 2010: revisions to provide comprehensive genomic information for Tribolium castaneum.</title>
        <authorList>
            <person name="Kim H.S."/>
            <person name="Murphy T."/>
            <person name="Xia J."/>
            <person name="Caragea D."/>
            <person name="Park Y."/>
            <person name="Beeman R.W."/>
            <person name="Lorenzen M.D."/>
            <person name="Butcher S."/>
            <person name="Manak J.R."/>
            <person name="Brown S.J."/>
        </authorList>
    </citation>
    <scope>GENOME REANNOTATION</scope>
    <source>
        <strain evidence="1 2">Georgia GA2</strain>
    </source>
</reference>
<protein>
    <submittedName>
        <fullName evidence="1">Uncharacterized protein</fullName>
    </submittedName>
</protein>
<sequence length="237" mass="26807">MQCRHPFRRGRCLLVEPLRRSLHDHLRSYAPCHCPKYRATMALCRTRHRTSFNLNSFGGNFTMFAKNRLMRKKRGCVLEARDPQTRNGRLYLAIVANCRQSTAGTTTPPDLNNFMPTVYKQVARNAVMTNTKLLIKPRVIRLITVNALPGPARIRGSARRSGANLPHNHHYRGLNMMNNASLSAMVTQGAQNSDARLQAKSKAEGRDSRCYDGNSRDKRRLMRTMLDHTCIGNSAAS</sequence>
<proteinExistence type="predicted"/>
<dbReference type="InParanoid" id="D2A2X4"/>
<dbReference type="HOGENOM" id="CLU_1172025_0_0_1"/>